<evidence type="ECO:0000313" key="4">
    <source>
        <dbReference type="EMBL" id="KGN36448.1"/>
    </source>
</evidence>
<dbReference type="Proteomes" id="UP000030011">
    <property type="component" value="Unassembled WGS sequence"/>
</dbReference>
<keyword evidence="5" id="KW-1185">Reference proteome</keyword>
<evidence type="ECO:0000313" key="5">
    <source>
        <dbReference type="Proteomes" id="UP000030011"/>
    </source>
</evidence>
<keyword evidence="3" id="KW-0732">Signal</keyword>
<keyword evidence="2" id="KW-0472">Membrane</keyword>
<dbReference type="AlphaFoldDB" id="A0A0A0JH41"/>
<organism evidence="4 5">
    <name type="scientific">Knoellia subterranea KCTC 19937</name>
    <dbReference type="NCBI Taxonomy" id="1385521"/>
    <lineage>
        <taxon>Bacteria</taxon>
        <taxon>Bacillati</taxon>
        <taxon>Actinomycetota</taxon>
        <taxon>Actinomycetes</taxon>
        <taxon>Micrococcales</taxon>
        <taxon>Intrasporangiaceae</taxon>
        <taxon>Knoellia</taxon>
    </lineage>
</organism>
<dbReference type="OrthoDB" id="3395172at2"/>
<dbReference type="EMBL" id="AVPK01000010">
    <property type="protein sequence ID" value="KGN36448.1"/>
    <property type="molecule type" value="Genomic_DNA"/>
</dbReference>
<proteinExistence type="predicted"/>
<name>A0A0A0JH41_9MICO</name>
<accession>A0A0A0JH41</accession>
<dbReference type="PANTHER" id="PTHR37042">
    <property type="entry name" value="OUTER MEMBRANE PROTEIN RV1973"/>
    <property type="match status" value="1"/>
</dbReference>
<protein>
    <recommendedName>
        <fullName evidence="6">Mce-associated membrane protein</fullName>
    </recommendedName>
</protein>
<evidence type="ECO:0000256" key="2">
    <source>
        <dbReference type="ARBA" id="ARBA00023136"/>
    </source>
</evidence>
<reference evidence="4 5" key="1">
    <citation type="submission" date="2013-08" db="EMBL/GenBank/DDBJ databases">
        <title>The genome sequence of Knoellia subterranea.</title>
        <authorList>
            <person name="Zhu W."/>
            <person name="Wang G."/>
        </authorList>
    </citation>
    <scope>NUCLEOTIDE SEQUENCE [LARGE SCALE GENOMIC DNA]</scope>
    <source>
        <strain evidence="4 5">KCTC 19937</strain>
    </source>
</reference>
<sequence length="163" mass="17857">MSRFTPARVLWALTALTLVATVALAATRGRDWWDARQTESAQQEALAAGRQLAVNFATIDYRKVDQDTARVKSGATGEFLASYTSQLDDLKKVIVDNKSVSTVERSEAALVSGDRDSATVIVGIIAPTSNTVVPQGEKKTYRTKLGLRRVGEQWKVERLEFVG</sequence>
<dbReference type="PANTHER" id="PTHR37042:SF4">
    <property type="entry name" value="OUTER MEMBRANE PROTEIN RV1973"/>
    <property type="match status" value="1"/>
</dbReference>
<comment type="subcellular location">
    <subcellularLocation>
        <location evidence="1">Membrane</location>
    </subcellularLocation>
</comment>
<evidence type="ECO:0008006" key="6">
    <source>
        <dbReference type="Google" id="ProtNLM"/>
    </source>
</evidence>
<feature type="signal peptide" evidence="3">
    <location>
        <begin position="1"/>
        <end position="25"/>
    </location>
</feature>
<dbReference type="STRING" id="1385521.N803_04260"/>
<dbReference type="GO" id="GO:0016020">
    <property type="term" value="C:membrane"/>
    <property type="evidence" value="ECO:0007669"/>
    <property type="project" value="UniProtKB-SubCell"/>
</dbReference>
<dbReference type="eggNOG" id="ENOG503303V">
    <property type="taxonomic scope" value="Bacteria"/>
</dbReference>
<feature type="chain" id="PRO_5001964361" description="Mce-associated membrane protein" evidence="3">
    <location>
        <begin position="26"/>
        <end position="163"/>
    </location>
</feature>
<evidence type="ECO:0000256" key="3">
    <source>
        <dbReference type="SAM" id="SignalP"/>
    </source>
</evidence>
<comment type="caution">
    <text evidence="4">The sequence shown here is derived from an EMBL/GenBank/DDBJ whole genome shotgun (WGS) entry which is preliminary data.</text>
</comment>
<evidence type="ECO:0000256" key="1">
    <source>
        <dbReference type="ARBA" id="ARBA00004370"/>
    </source>
</evidence>
<gene>
    <name evidence="4" type="ORF">N803_04260</name>
</gene>